<dbReference type="SUPFAM" id="SSF46785">
    <property type="entry name" value="Winged helix' DNA-binding domain"/>
    <property type="match status" value="1"/>
</dbReference>
<evidence type="ECO:0000313" key="2">
    <source>
        <dbReference type="EMBL" id="TWB56154.1"/>
    </source>
</evidence>
<dbReference type="Proteomes" id="UP000318050">
    <property type="component" value="Unassembled WGS sequence"/>
</dbReference>
<organism evidence="2 3">
    <name type="scientific">Nitrospirillum amazonense</name>
    <dbReference type="NCBI Taxonomy" id="28077"/>
    <lineage>
        <taxon>Bacteria</taxon>
        <taxon>Pseudomonadati</taxon>
        <taxon>Pseudomonadota</taxon>
        <taxon>Alphaproteobacteria</taxon>
        <taxon>Rhodospirillales</taxon>
        <taxon>Azospirillaceae</taxon>
        <taxon>Nitrospirillum</taxon>
    </lineage>
</organism>
<dbReference type="OrthoDB" id="559450at2"/>
<dbReference type="InterPro" id="IPR041633">
    <property type="entry name" value="Polbeta"/>
</dbReference>
<dbReference type="CDD" id="cd00090">
    <property type="entry name" value="HTH_ARSR"/>
    <property type="match status" value="1"/>
</dbReference>
<dbReference type="EMBL" id="VITT01000013">
    <property type="protein sequence ID" value="TWB56154.1"/>
    <property type="molecule type" value="Genomic_DNA"/>
</dbReference>
<dbReference type="GO" id="GO:0006355">
    <property type="term" value="P:regulation of DNA-templated transcription"/>
    <property type="evidence" value="ECO:0007669"/>
    <property type="project" value="UniProtKB-ARBA"/>
</dbReference>
<feature type="domain" description="Polymerase beta nucleotidyltransferase" evidence="1">
    <location>
        <begin position="127"/>
        <end position="173"/>
    </location>
</feature>
<dbReference type="InterPro" id="IPR036388">
    <property type="entry name" value="WH-like_DNA-bd_sf"/>
</dbReference>
<evidence type="ECO:0000313" key="3">
    <source>
        <dbReference type="Proteomes" id="UP000318050"/>
    </source>
</evidence>
<dbReference type="Gene3D" id="1.10.10.10">
    <property type="entry name" value="Winged helix-like DNA-binding domain superfamily/Winged helix DNA-binding domain"/>
    <property type="match status" value="1"/>
</dbReference>
<dbReference type="InterPro" id="IPR036390">
    <property type="entry name" value="WH_DNA-bd_sf"/>
</dbReference>
<dbReference type="InterPro" id="IPR011991">
    <property type="entry name" value="ArsR-like_HTH"/>
</dbReference>
<comment type="caution">
    <text evidence="2">The sequence shown here is derived from an EMBL/GenBank/DDBJ whole genome shotgun (WGS) entry which is preliminary data.</text>
</comment>
<gene>
    <name evidence="2" type="ORF">FBZ92_113148</name>
</gene>
<dbReference type="InterPro" id="IPR043519">
    <property type="entry name" value="NT_sf"/>
</dbReference>
<dbReference type="Gene3D" id="3.30.460.10">
    <property type="entry name" value="Beta Polymerase, domain 2"/>
    <property type="match status" value="1"/>
</dbReference>
<sequence length="234" mass="25729">MASSSRHIFAVSGHIILEVEDMARTASQSVQRFPLTVVLGNETNVRLLRELALHGGQISASELAWKARIGRSGAWLGLTNLEKLGIIESAGSERAKLYKLNAKHPFTTPLLSIFQAEKRRFDAIKEEIAASAPGAIAIWIYGSVARGEDHSQSDLDIVVVADAKNFEHVLDNMHKNLVEPSERLNFNPSIVGLTPQDIIRLDSSRDPWWVGLTFDAITVMGKRPSQLAPVTVTE</sequence>
<accession>A0A560IGG0</accession>
<dbReference type="CDD" id="cd05403">
    <property type="entry name" value="NT_KNTase_like"/>
    <property type="match status" value="1"/>
</dbReference>
<protein>
    <submittedName>
        <fullName evidence="2">Nucleotidyltransferase-like protein</fullName>
    </submittedName>
</protein>
<dbReference type="Pfam" id="PF18765">
    <property type="entry name" value="Polbeta"/>
    <property type="match status" value="1"/>
</dbReference>
<reference evidence="2 3" key="1">
    <citation type="submission" date="2019-06" db="EMBL/GenBank/DDBJ databases">
        <title>Genomic Encyclopedia of Type Strains, Phase IV (KMG-V): Genome sequencing to study the core and pangenomes of soil and plant-associated prokaryotes.</title>
        <authorList>
            <person name="Whitman W."/>
        </authorList>
    </citation>
    <scope>NUCLEOTIDE SEQUENCE [LARGE SCALE GENOMIC DNA]</scope>
    <source>
        <strain evidence="2 3">BR 11140</strain>
    </source>
</reference>
<evidence type="ECO:0000259" key="1">
    <source>
        <dbReference type="Pfam" id="PF18765"/>
    </source>
</evidence>
<dbReference type="AlphaFoldDB" id="A0A560IGG0"/>
<dbReference type="SUPFAM" id="SSF81301">
    <property type="entry name" value="Nucleotidyltransferase"/>
    <property type="match status" value="1"/>
</dbReference>
<name>A0A560IGG0_9PROT</name>
<proteinExistence type="predicted"/>